<dbReference type="VEuPathDB" id="FungiDB:RhiirFUN_005081"/>
<evidence type="ECO:0000259" key="7">
    <source>
        <dbReference type="PROSITE" id="PS50011"/>
    </source>
</evidence>
<dbReference type="AlphaFoldDB" id="A0A916EHG0"/>
<comment type="caution">
    <text evidence="8">The sequence shown here is derived from an EMBL/GenBank/DDBJ whole genome shotgun (WGS) entry which is preliminary data.</text>
</comment>
<dbReference type="GO" id="GO:0005524">
    <property type="term" value="F:ATP binding"/>
    <property type="evidence" value="ECO:0007669"/>
    <property type="project" value="UniProtKB-UniRule"/>
</dbReference>
<dbReference type="PANTHER" id="PTHR44329:SF288">
    <property type="entry name" value="MITOGEN-ACTIVATED PROTEIN KINASE KINASE KINASE 20"/>
    <property type="match status" value="1"/>
</dbReference>
<keyword evidence="2 5" id="KW-0547">Nucleotide-binding</keyword>
<keyword evidence="4 5" id="KW-0067">ATP-binding</keyword>
<evidence type="ECO:0000256" key="1">
    <source>
        <dbReference type="ARBA" id="ARBA00022679"/>
    </source>
</evidence>
<evidence type="ECO:0000313" key="8">
    <source>
        <dbReference type="EMBL" id="CAB5388585.1"/>
    </source>
</evidence>
<evidence type="ECO:0000256" key="5">
    <source>
        <dbReference type="PROSITE-ProRule" id="PRU10141"/>
    </source>
</evidence>
<dbReference type="OrthoDB" id="1668230at2759"/>
<dbReference type="PANTHER" id="PTHR44329">
    <property type="entry name" value="SERINE/THREONINE-PROTEIN KINASE TNNI3K-RELATED"/>
    <property type="match status" value="1"/>
</dbReference>
<evidence type="ECO:0000256" key="2">
    <source>
        <dbReference type="ARBA" id="ARBA00022741"/>
    </source>
</evidence>
<keyword evidence="3" id="KW-0418">Kinase</keyword>
<evidence type="ECO:0000313" key="9">
    <source>
        <dbReference type="Proteomes" id="UP000684084"/>
    </source>
</evidence>
<evidence type="ECO:0000256" key="4">
    <source>
        <dbReference type="ARBA" id="ARBA00022840"/>
    </source>
</evidence>
<dbReference type="Proteomes" id="UP000684084">
    <property type="component" value="Unassembled WGS sequence"/>
</dbReference>
<protein>
    <recommendedName>
        <fullName evidence="7">Protein kinase domain-containing protein</fullName>
    </recommendedName>
</protein>
<dbReference type="InterPro" id="IPR017441">
    <property type="entry name" value="Protein_kinase_ATP_BS"/>
</dbReference>
<dbReference type="InterPro" id="IPR051681">
    <property type="entry name" value="Ser/Thr_Kinases-Pseudokinases"/>
</dbReference>
<accession>A0A916EHG0</accession>
<dbReference type="GO" id="GO:0004674">
    <property type="term" value="F:protein serine/threonine kinase activity"/>
    <property type="evidence" value="ECO:0007669"/>
    <property type="project" value="TreeGrafter"/>
</dbReference>
<evidence type="ECO:0000256" key="3">
    <source>
        <dbReference type="ARBA" id="ARBA00022777"/>
    </source>
</evidence>
<dbReference type="PROSITE" id="PS50011">
    <property type="entry name" value="PROTEIN_KINASE_DOM"/>
    <property type="match status" value="1"/>
</dbReference>
<proteinExistence type="predicted"/>
<feature type="region of interest" description="Disordered" evidence="6">
    <location>
        <begin position="228"/>
        <end position="266"/>
    </location>
</feature>
<name>A0A916EHG0_9GLOM</name>
<reference evidence="8" key="1">
    <citation type="submission" date="2020-05" db="EMBL/GenBank/DDBJ databases">
        <authorList>
            <person name="Rincon C."/>
            <person name="Sanders R I."/>
            <person name="Robbins C."/>
            <person name="Chaturvedi A."/>
        </authorList>
    </citation>
    <scope>NUCLEOTIDE SEQUENCE</scope>
    <source>
        <strain evidence="8">CHB12</strain>
    </source>
</reference>
<feature type="compositionally biased region" description="Low complexity" evidence="6">
    <location>
        <begin position="233"/>
        <end position="266"/>
    </location>
</feature>
<feature type="binding site" evidence="5">
    <location>
        <position position="63"/>
    </location>
    <ligand>
        <name>ATP</name>
        <dbReference type="ChEBI" id="CHEBI:30616"/>
    </ligand>
</feature>
<dbReference type="EMBL" id="CAGKOT010000062">
    <property type="protein sequence ID" value="CAB5388585.1"/>
    <property type="molecule type" value="Genomic_DNA"/>
</dbReference>
<sequence length="315" mass="35987">MTTSSNNTINNEWIQWIEDGIAGEYINYHDYNEFHDMERIGTGGFGEVYRANLESSNTVVALKSLTSGNNNMKEIVNEIRLMRKVNLHTNIIQFFGITKKKNNVDSDYLFVLEYADSGTLRDYLKNNFDKLDWDIKLRFAIQITDAVSCIHHKNIVHRDLHSNNILVHKDNIKLADFGLSHGKREIPVAGTPDEYVKIYTKCWQGNPDNRPDMRQVFSELKSINLANEQNPWNNTNAINNDYNTSSDSSSSSYSSTSTSNYSTTNSSLCSSLDCLLEIEDEKSKATTTTVVRSRSSKNTLLRNFLKDHKKSLERT</sequence>
<evidence type="ECO:0000256" key="6">
    <source>
        <dbReference type="SAM" id="MobiDB-lite"/>
    </source>
</evidence>
<dbReference type="PROSITE" id="PS00107">
    <property type="entry name" value="PROTEIN_KINASE_ATP"/>
    <property type="match status" value="1"/>
</dbReference>
<keyword evidence="1" id="KW-0808">Transferase</keyword>
<dbReference type="InterPro" id="IPR000719">
    <property type="entry name" value="Prot_kinase_dom"/>
</dbReference>
<dbReference type="Pfam" id="PF00069">
    <property type="entry name" value="Pkinase"/>
    <property type="match status" value="1"/>
</dbReference>
<feature type="domain" description="Protein kinase" evidence="7">
    <location>
        <begin position="34"/>
        <end position="301"/>
    </location>
</feature>
<gene>
    <name evidence="8" type="ORF">CHRIB12_LOCUS20656</name>
</gene>
<organism evidence="8 9">
    <name type="scientific">Rhizophagus irregularis</name>
    <dbReference type="NCBI Taxonomy" id="588596"/>
    <lineage>
        <taxon>Eukaryota</taxon>
        <taxon>Fungi</taxon>
        <taxon>Fungi incertae sedis</taxon>
        <taxon>Mucoromycota</taxon>
        <taxon>Glomeromycotina</taxon>
        <taxon>Glomeromycetes</taxon>
        <taxon>Glomerales</taxon>
        <taxon>Glomeraceae</taxon>
        <taxon>Rhizophagus</taxon>
    </lineage>
</organism>